<dbReference type="PANTHER" id="PTHR47515:SF1">
    <property type="entry name" value="BLR2054 PROTEIN"/>
    <property type="match status" value="1"/>
</dbReference>
<dbReference type="Proteomes" id="UP000293342">
    <property type="component" value="Unassembled WGS sequence"/>
</dbReference>
<dbReference type="GO" id="GO:0015074">
    <property type="term" value="P:DNA integration"/>
    <property type="evidence" value="ECO:0007669"/>
    <property type="project" value="InterPro"/>
</dbReference>
<dbReference type="SUPFAM" id="SSF53098">
    <property type="entry name" value="Ribonuclease H-like"/>
    <property type="match status" value="1"/>
</dbReference>
<dbReference type="EMBL" id="SJKD01000001">
    <property type="protein sequence ID" value="TCC53501.1"/>
    <property type="molecule type" value="Genomic_DNA"/>
</dbReference>
<dbReference type="Pfam" id="PF13683">
    <property type="entry name" value="rve_3"/>
    <property type="match status" value="1"/>
</dbReference>
<evidence type="ECO:0000256" key="1">
    <source>
        <dbReference type="SAM" id="MobiDB-lite"/>
    </source>
</evidence>
<dbReference type="InterPro" id="IPR012337">
    <property type="entry name" value="RNaseH-like_sf"/>
</dbReference>
<keyword evidence="4" id="KW-1185">Reference proteome</keyword>
<evidence type="ECO:0000313" key="4">
    <source>
        <dbReference type="Proteomes" id="UP000293342"/>
    </source>
</evidence>
<dbReference type="AlphaFoldDB" id="A0A4R0K0R1"/>
<dbReference type="PROSITE" id="PS50994">
    <property type="entry name" value="INTEGRASE"/>
    <property type="match status" value="1"/>
</dbReference>
<protein>
    <submittedName>
        <fullName evidence="3">Transposase</fullName>
    </submittedName>
</protein>
<gene>
    <name evidence="3" type="ORF">E0H75_07385</name>
</gene>
<dbReference type="InterPro" id="IPR001584">
    <property type="entry name" value="Integrase_cat-core"/>
</dbReference>
<accession>A0A4R0K0R1</accession>
<evidence type="ECO:0000313" key="3">
    <source>
        <dbReference type="EMBL" id="TCC53501.1"/>
    </source>
</evidence>
<reference evidence="3 4" key="1">
    <citation type="submission" date="2019-02" db="EMBL/GenBank/DDBJ databases">
        <title>Kribbella capetownensis sp. nov. and Kribbella speibonae sp. nov., isolated from soil.</title>
        <authorList>
            <person name="Curtis S.M."/>
            <person name="Norton I."/>
            <person name="Everest G.J."/>
            <person name="Meyers P.R."/>
        </authorList>
    </citation>
    <scope>NUCLEOTIDE SEQUENCE [LARGE SCALE GENOMIC DNA]</scope>
    <source>
        <strain evidence="3 4">YM53</strain>
    </source>
</reference>
<dbReference type="Gene3D" id="3.30.420.10">
    <property type="entry name" value="Ribonuclease H-like superfamily/Ribonuclease H"/>
    <property type="match status" value="1"/>
</dbReference>
<dbReference type="PANTHER" id="PTHR47515">
    <property type="entry name" value="LOW CALCIUM RESPONSE LOCUS PROTEIN T"/>
    <property type="match status" value="1"/>
</dbReference>
<sequence length="436" mass="48171">MCGQGGDRRGRPFPVCVLAAVVERATGRAVCLPFARALQRFGVPEEVLTDNGRQFTGRFGKGGEVLFDKICRKNAITHRLTAPASPNQNGKVERFHLTLRRELLDDHQPYLSVAAAQAAVDGFVAQYNTDRPHQRLDERAPVMPADRFRPAPQDEQELLELWLPPHLAPAEPTDHEAVTDDADVLPVRQSWSGGPIEFDRIVPPSGNLQVAGKQFWLGPQRAGQVLRFWVDVNLIHLLVAGARIKTVRSHLTVNDIARLVADGATNAGPSPLPQIERSDAIEVERIVARGGTVALAGQVLVAAEILGGRRVGIRIEPATLMFYDLDTRELLRVRPNPQTMDQARQLRGGRPAGPPPRPSVEPVRVQRRASNSGVIMVCGQKVSLGRAHKHQTLTIWVSETTRAIELDDEETRVVRRTTTLPIRNIKAERPRHVSSQ</sequence>
<dbReference type="InterPro" id="IPR036397">
    <property type="entry name" value="RNaseH_sf"/>
</dbReference>
<proteinExistence type="predicted"/>
<organism evidence="3 4">
    <name type="scientific">Kribbella capetownensis</name>
    <dbReference type="NCBI Taxonomy" id="1572659"/>
    <lineage>
        <taxon>Bacteria</taxon>
        <taxon>Bacillati</taxon>
        <taxon>Actinomycetota</taxon>
        <taxon>Actinomycetes</taxon>
        <taxon>Propionibacteriales</taxon>
        <taxon>Kribbellaceae</taxon>
        <taxon>Kribbella</taxon>
    </lineage>
</organism>
<dbReference type="OrthoDB" id="52928at2"/>
<comment type="caution">
    <text evidence="3">The sequence shown here is derived from an EMBL/GenBank/DDBJ whole genome shotgun (WGS) entry which is preliminary data.</text>
</comment>
<evidence type="ECO:0000259" key="2">
    <source>
        <dbReference type="PROSITE" id="PS50994"/>
    </source>
</evidence>
<dbReference type="GO" id="GO:0003676">
    <property type="term" value="F:nucleic acid binding"/>
    <property type="evidence" value="ECO:0007669"/>
    <property type="project" value="InterPro"/>
</dbReference>
<feature type="region of interest" description="Disordered" evidence="1">
    <location>
        <begin position="338"/>
        <end position="361"/>
    </location>
</feature>
<feature type="domain" description="Integrase catalytic" evidence="2">
    <location>
        <begin position="17"/>
        <end position="152"/>
    </location>
</feature>
<name>A0A4R0K0R1_9ACTN</name>